<dbReference type="InterPro" id="IPR018201">
    <property type="entry name" value="Ketoacyl_synth_AS"/>
</dbReference>
<evidence type="ECO:0000256" key="16">
    <source>
        <dbReference type="RuleBase" id="RU003694"/>
    </source>
</evidence>
<dbReference type="Pfam" id="PF02801">
    <property type="entry name" value="Ketoacyl-synt_C"/>
    <property type="match status" value="1"/>
</dbReference>
<evidence type="ECO:0000313" key="18">
    <source>
        <dbReference type="EMBL" id="ERJ11445.1"/>
    </source>
</evidence>
<dbReference type="InterPro" id="IPR014030">
    <property type="entry name" value="Ketoacyl_synth_N"/>
</dbReference>
<dbReference type="EC" id="2.3.1.179" evidence="3 14"/>
<dbReference type="GO" id="GO:0004315">
    <property type="term" value="F:3-oxoacyl-[acyl-carrier-protein] synthase activity"/>
    <property type="evidence" value="ECO:0007669"/>
    <property type="project" value="UniProtKB-UniRule"/>
</dbReference>
<evidence type="ECO:0000256" key="9">
    <source>
        <dbReference type="ARBA" id="ARBA00023160"/>
    </source>
</evidence>
<dbReference type="InterPro" id="IPR016039">
    <property type="entry name" value="Thiolase-like"/>
</dbReference>
<reference evidence="18 19" key="1">
    <citation type="journal article" date="2011" name="J. Bacteriol.">
        <title>Genome sequence of Haloplasma contractile, an unusual contractile bacterium from a deep-sea anoxic brine lake.</title>
        <authorList>
            <person name="Antunes A."/>
            <person name="Alam I."/>
            <person name="El Dorry H."/>
            <person name="Siam R."/>
            <person name="Robertson A."/>
            <person name="Bajic V.B."/>
            <person name="Stingl U."/>
        </authorList>
    </citation>
    <scope>NUCLEOTIDE SEQUENCE [LARGE SCALE GENOMIC DNA]</scope>
    <source>
        <strain evidence="18 19">SSD-17B</strain>
    </source>
</reference>
<name>U2FES4_9MOLU</name>
<proteinExistence type="inferred from homology"/>
<dbReference type="UniPathway" id="UPA00094"/>
<evidence type="ECO:0000256" key="1">
    <source>
        <dbReference type="ARBA" id="ARBA00005194"/>
    </source>
</evidence>
<dbReference type="NCBIfam" id="TIGR03150">
    <property type="entry name" value="fabF"/>
    <property type="match status" value="1"/>
</dbReference>
<evidence type="ECO:0000256" key="13">
    <source>
        <dbReference type="ARBA" id="ARBA00047659"/>
    </source>
</evidence>
<evidence type="ECO:0000256" key="10">
    <source>
        <dbReference type="ARBA" id="ARBA00023315"/>
    </source>
</evidence>
<dbReference type="GO" id="GO:0005829">
    <property type="term" value="C:cytosol"/>
    <property type="evidence" value="ECO:0007669"/>
    <property type="project" value="TreeGrafter"/>
</dbReference>
<evidence type="ECO:0000256" key="5">
    <source>
        <dbReference type="ARBA" id="ARBA00022516"/>
    </source>
</evidence>
<keyword evidence="5 14" id="KW-0444">Lipid biosynthesis</keyword>
<dbReference type="Gene3D" id="3.40.47.10">
    <property type="match status" value="1"/>
</dbReference>
<dbReference type="eggNOG" id="COG0304">
    <property type="taxonomic scope" value="Bacteria"/>
</dbReference>
<dbReference type="SUPFAM" id="SSF53901">
    <property type="entry name" value="Thiolase-like"/>
    <property type="match status" value="2"/>
</dbReference>
<dbReference type="InterPro" id="IPR017568">
    <property type="entry name" value="3-oxoacyl-ACP_synth-2"/>
</dbReference>
<dbReference type="Pfam" id="PF00109">
    <property type="entry name" value="ketoacyl-synt"/>
    <property type="match status" value="1"/>
</dbReference>
<dbReference type="AlphaFoldDB" id="U2FES4"/>
<accession>U2FES4</accession>
<dbReference type="InterPro" id="IPR014031">
    <property type="entry name" value="Ketoacyl_synth_C"/>
</dbReference>
<dbReference type="InterPro" id="IPR000794">
    <property type="entry name" value="Beta-ketoacyl_synthase"/>
</dbReference>
<keyword evidence="9 14" id="KW-0275">Fatty acid biosynthesis</keyword>
<evidence type="ECO:0000256" key="4">
    <source>
        <dbReference type="ARBA" id="ARBA00014657"/>
    </source>
</evidence>
<dbReference type="PROSITE" id="PS00606">
    <property type="entry name" value="KS3_1"/>
    <property type="match status" value="1"/>
</dbReference>
<dbReference type="NCBIfam" id="NF005589">
    <property type="entry name" value="PRK07314.1"/>
    <property type="match status" value="1"/>
</dbReference>
<evidence type="ECO:0000256" key="15">
    <source>
        <dbReference type="PIRSR" id="PIRSR000447-1"/>
    </source>
</evidence>
<dbReference type="RefSeq" id="WP_008826630.1">
    <property type="nucleotide sequence ID" value="NZ_AFNU02000011.1"/>
</dbReference>
<evidence type="ECO:0000256" key="7">
    <source>
        <dbReference type="ARBA" id="ARBA00022832"/>
    </source>
</evidence>
<protein>
    <recommendedName>
        <fullName evidence="4 14">3-oxoacyl-[acyl-carrier-protein] synthase 2</fullName>
        <ecNumber evidence="3 14">2.3.1.179</ecNumber>
    </recommendedName>
</protein>
<gene>
    <name evidence="18" type="primary">fabF</name>
    <name evidence="18" type="ORF">HLPCO_002567</name>
</gene>
<reference evidence="18 19" key="2">
    <citation type="journal article" date="2013" name="PLoS ONE">
        <title>INDIGO - INtegrated Data Warehouse of MIcrobial GenOmes with Examples from the Red Sea Extremophiles.</title>
        <authorList>
            <person name="Alam I."/>
            <person name="Antunes A."/>
            <person name="Kamau A.A."/>
            <person name="Ba Alawi W."/>
            <person name="Kalkatawi M."/>
            <person name="Stingl U."/>
            <person name="Bajic V.B."/>
        </authorList>
    </citation>
    <scope>NUCLEOTIDE SEQUENCE [LARGE SCALE GENOMIC DNA]</scope>
    <source>
        <strain evidence="18 19">SSD-17B</strain>
    </source>
</reference>
<comment type="pathway">
    <text evidence="1 14">Lipid metabolism; fatty acid biosynthesis.</text>
</comment>
<evidence type="ECO:0000256" key="6">
    <source>
        <dbReference type="ARBA" id="ARBA00022679"/>
    </source>
</evidence>
<dbReference type="STRING" id="1033810.HLPCO_002567"/>
<comment type="catalytic activity">
    <reaction evidence="12 14">
        <text>(9Z)-hexadecenoyl-[ACP] + malonyl-[ACP] + H(+) = 3-oxo-(11Z)-octadecenoyl-[ACP] + holo-[ACP] + CO2</text>
        <dbReference type="Rhea" id="RHEA:55040"/>
        <dbReference type="Rhea" id="RHEA-COMP:9623"/>
        <dbReference type="Rhea" id="RHEA-COMP:9685"/>
        <dbReference type="Rhea" id="RHEA-COMP:10800"/>
        <dbReference type="Rhea" id="RHEA-COMP:14074"/>
        <dbReference type="ChEBI" id="CHEBI:15378"/>
        <dbReference type="ChEBI" id="CHEBI:16526"/>
        <dbReference type="ChEBI" id="CHEBI:64479"/>
        <dbReference type="ChEBI" id="CHEBI:78449"/>
        <dbReference type="ChEBI" id="CHEBI:83989"/>
        <dbReference type="ChEBI" id="CHEBI:138538"/>
        <dbReference type="EC" id="2.3.1.179"/>
    </reaction>
</comment>
<dbReference type="InterPro" id="IPR020841">
    <property type="entry name" value="PKS_Beta-ketoAc_synthase_dom"/>
</dbReference>
<comment type="caution">
    <text evidence="18">The sequence shown here is derived from an EMBL/GenBank/DDBJ whole genome shotgun (WGS) entry which is preliminary data.</text>
</comment>
<dbReference type="EMBL" id="AFNU02000011">
    <property type="protein sequence ID" value="ERJ11445.1"/>
    <property type="molecule type" value="Genomic_DNA"/>
</dbReference>
<keyword evidence="7" id="KW-0276">Fatty acid metabolism</keyword>
<evidence type="ECO:0000259" key="17">
    <source>
        <dbReference type="PROSITE" id="PS52004"/>
    </source>
</evidence>
<feature type="active site" description="For beta-ketoacyl synthase activity" evidence="15">
    <location>
        <position position="163"/>
    </location>
</feature>
<keyword evidence="8" id="KW-0443">Lipid metabolism</keyword>
<comment type="catalytic activity">
    <reaction evidence="13 14">
        <text>a fatty acyl-[ACP] + malonyl-[ACP] + H(+) = a 3-oxoacyl-[ACP] + holo-[ACP] + CO2</text>
        <dbReference type="Rhea" id="RHEA:22836"/>
        <dbReference type="Rhea" id="RHEA-COMP:9623"/>
        <dbReference type="Rhea" id="RHEA-COMP:9685"/>
        <dbReference type="Rhea" id="RHEA-COMP:9916"/>
        <dbReference type="Rhea" id="RHEA-COMP:14125"/>
        <dbReference type="ChEBI" id="CHEBI:15378"/>
        <dbReference type="ChEBI" id="CHEBI:16526"/>
        <dbReference type="ChEBI" id="CHEBI:64479"/>
        <dbReference type="ChEBI" id="CHEBI:78449"/>
        <dbReference type="ChEBI" id="CHEBI:78776"/>
        <dbReference type="ChEBI" id="CHEBI:138651"/>
    </reaction>
</comment>
<organism evidence="18 19">
    <name type="scientific">Haloplasma contractile SSD-17B</name>
    <dbReference type="NCBI Taxonomy" id="1033810"/>
    <lineage>
        <taxon>Bacteria</taxon>
        <taxon>Bacillati</taxon>
        <taxon>Mycoplasmatota</taxon>
        <taxon>Mollicutes</taxon>
        <taxon>Haloplasmatales</taxon>
        <taxon>Haloplasmataceae</taxon>
        <taxon>Haloplasma</taxon>
    </lineage>
</organism>
<evidence type="ECO:0000313" key="19">
    <source>
        <dbReference type="Proteomes" id="UP000005707"/>
    </source>
</evidence>
<comment type="function">
    <text evidence="11 14">Involved in the type II fatty acid elongation cycle. Catalyzes the elongation of a wide range of acyl-ACP by the addition of two carbons from malonyl-ACP to an acyl acceptor. Can efficiently catalyze the conversion of palmitoleoyl-ACP (cis-hexadec-9-enoyl-ACP) to cis-vaccenoyl-ACP (cis-octadec-11-enoyl-ACP), an essential step in the thermal regulation of fatty acid composition.</text>
</comment>
<evidence type="ECO:0000256" key="11">
    <source>
        <dbReference type="ARBA" id="ARBA00024006"/>
    </source>
</evidence>
<dbReference type="Proteomes" id="UP000005707">
    <property type="component" value="Unassembled WGS sequence"/>
</dbReference>
<dbReference type="OrthoDB" id="9808669at2"/>
<keyword evidence="6 14" id="KW-0808">Transferase</keyword>
<dbReference type="PIRSF" id="PIRSF000447">
    <property type="entry name" value="KAS_II"/>
    <property type="match status" value="1"/>
</dbReference>
<evidence type="ECO:0000256" key="2">
    <source>
        <dbReference type="ARBA" id="ARBA00008467"/>
    </source>
</evidence>
<dbReference type="PANTHER" id="PTHR11712:SF336">
    <property type="entry name" value="3-OXOACYL-[ACYL-CARRIER-PROTEIN] SYNTHASE, MITOCHONDRIAL"/>
    <property type="match status" value="1"/>
</dbReference>
<dbReference type="PANTHER" id="PTHR11712">
    <property type="entry name" value="POLYKETIDE SYNTHASE-RELATED"/>
    <property type="match status" value="1"/>
</dbReference>
<dbReference type="FunCoup" id="U2FES4">
    <property type="interactions" value="394"/>
</dbReference>
<evidence type="ECO:0000256" key="12">
    <source>
        <dbReference type="ARBA" id="ARBA00047318"/>
    </source>
</evidence>
<evidence type="ECO:0000256" key="8">
    <source>
        <dbReference type="ARBA" id="ARBA00023098"/>
    </source>
</evidence>
<evidence type="ECO:0000256" key="14">
    <source>
        <dbReference type="PIRNR" id="PIRNR000447"/>
    </source>
</evidence>
<dbReference type="InParanoid" id="U2FES4"/>
<keyword evidence="19" id="KW-1185">Reference proteome</keyword>
<comment type="similarity">
    <text evidence="2 14 16">Belongs to the thiolase-like superfamily. Beta-ketoacyl-ACP synthases family.</text>
</comment>
<feature type="domain" description="Ketosynthase family 3 (KS3)" evidence="17">
    <location>
        <begin position="2"/>
        <end position="409"/>
    </location>
</feature>
<keyword evidence="10 14" id="KW-0012">Acyltransferase</keyword>
<dbReference type="GO" id="GO:0006633">
    <property type="term" value="P:fatty acid biosynthetic process"/>
    <property type="evidence" value="ECO:0007669"/>
    <property type="project" value="UniProtKB-UniRule"/>
</dbReference>
<dbReference type="SMART" id="SM00825">
    <property type="entry name" value="PKS_KS"/>
    <property type="match status" value="1"/>
</dbReference>
<dbReference type="PROSITE" id="PS52004">
    <property type="entry name" value="KS3_2"/>
    <property type="match status" value="1"/>
</dbReference>
<dbReference type="FunFam" id="3.40.47.10:FF:000009">
    <property type="entry name" value="3-oxoacyl-[acyl-carrier-protein] synthase 2"/>
    <property type="match status" value="1"/>
</dbReference>
<evidence type="ECO:0000256" key="3">
    <source>
        <dbReference type="ARBA" id="ARBA00012356"/>
    </source>
</evidence>
<dbReference type="CDD" id="cd00834">
    <property type="entry name" value="KAS_I_II"/>
    <property type="match status" value="1"/>
</dbReference>
<sequence>MKRRVVITGLGAVSPIGNTVSEMWEAAKKGTNGIDEITLFDTTDSKVKIAAEIKDLDFSQYLSKKEIRRLDRVILLGMIAAEQAYRDANLKDIELDTNRIGVNVSSGIGGLTTIEEESGKLYNKGMDRISPFFIPNAIVNLIPGNIAIKYGFNGPCLPVVSACAAGTNAIGEAFRAIRDGYSDMMFTGGAEASITKLGIGGFASMKALNTSNDVNNASIPFDKRRSGFVMGEGSAVLVLEEYEQAKKRGAKIYGEVVGYGATCDAHHMTAPDPNATGPINCMKQAIGDANIDPTDVGYINTHGTSTPLNDKTETMAIKQVYNNNTTNLNISSTKSMTGHLLGASGAVEAIFAIKALEDGFIPPTINYKEKDEECDLNVTPNTGVEKEIKYAMSNSLGFGGHNASVVFKKYE</sequence>